<dbReference type="InterPro" id="IPR036097">
    <property type="entry name" value="HisK_dim/P_sf"/>
</dbReference>
<evidence type="ECO:0000313" key="12">
    <source>
        <dbReference type="EMBL" id="RAK60284.1"/>
    </source>
</evidence>
<evidence type="ECO:0000256" key="8">
    <source>
        <dbReference type="ARBA" id="ARBA00022989"/>
    </source>
</evidence>
<protein>
    <recommendedName>
        <fullName evidence="3">histidine kinase</fullName>
        <ecNumber evidence="3">2.7.13.3</ecNumber>
    </recommendedName>
</protein>
<dbReference type="GO" id="GO:0000155">
    <property type="term" value="F:phosphorelay sensor kinase activity"/>
    <property type="evidence" value="ECO:0007669"/>
    <property type="project" value="InterPro"/>
</dbReference>
<reference evidence="13" key="1">
    <citation type="submission" date="2018-05" db="EMBL/GenBank/DDBJ databases">
        <authorList>
            <person name="Li X."/>
        </authorList>
    </citation>
    <scope>NUCLEOTIDE SEQUENCE [LARGE SCALE GENOMIC DNA]</scope>
    <source>
        <strain evidence="13">HKS-05</strain>
    </source>
</reference>
<dbReference type="InterPro" id="IPR003661">
    <property type="entry name" value="HisK_dim/P_dom"/>
</dbReference>
<evidence type="ECO:0000256" key="4">
    <source>
        <dbReference type="ARBA" id="ARBA00022553"/>
    </source>
</evidence>
<evidence type="ECO:0000256" key="2">
    <source>
        <dbReference type="ARBA" id="ARBA00004370"/>
    </source>
</evidence>
<dbReference type="PANTHER" id="PTHR45436">
    <property type="entry name" value="SENSOR HISTIDINE KINASE YKOH"/>
    <property type="match status" value="1"/>
</dbReference>
<evidence type="ECO:0000256" key="9">
    <source>
        <dbReference type="ARBA" id="ARBA00023136"/>
    </source>
</evidence>
<keyword evidence="13" id="KW-1185">Reference proteome</keyword>
<dbReference type="SMART" id="SM00388">
    <property type="entry name" value="HisKA"/>
    <property type="match status" value="1"/>
</dbReference>
<keyword evidence="6 10" id="KW-0812">Transmembrane</keyword>
<keyword evidence="4" id="KW-0597">Phosphoprotein</keyword>
<gene>
    <name evidence="12" type="ORF">DJ021_10935</name>
</gene>
<dbReference type="SUPFAM" id="SSF47384">
    <property type="entry name" value="Homodimeric domain of signal transducing histidine kinase"/>
    <property type="match status" value="1"/>
</dbReference>
<evidence type="ECO:0000256" key="7">
    <source>
        <dbReference type="ARBA" id="ARBA00022777"/>
    </source>
</evidence>
<dbReference type="EC" id="2.7.13.3" evidence="3"/>
<comment type="subcellular location">
    <subcellularLocation>
        <location evidence="2">Membrane</location>
    </subcellularLocation>
</comment>
<dbReference type="InterPro" id="IPR004358">
    <property type="entry name" value="Sig_transdc_His_kin-like_C"/>
</dbReference>
<dbReference type="Pfam" id="PF00512">
    <property type="entry name" value="HisKA"/>
    <property type="match status" value="1"/>
</dbReference>
<dbReference type="InterPro" id="IPR036890">
    <property type="entry name" value="HATPase_C_sf"/>
</dbReference>
<name>A0A328B362_9CAUL</name>
<dbReference type="SUPFAM" id="SSF55874">
    <property type="entry name" value="ATPase domain of HSP90 chaperone/DNA topoisomerase II/histidine kinase"/>
    <property type="match status" value="1"/>
</dbReference>
<dbReference type="EMBL" id="QFYP01000001">
    <property type="protein sequence ID" value="RAK60284.1"/>
    <property type="molecule type" value="Genomic_DNA"/>
</dbReference>
<dbReference type="CDD" id="cd00075">
    <property type="entry name" value="HATPase"/>
    <property type="match status" value="1"/>
</dbReference>
<evidence type="ECO:0000256" key="1">
    <source>
        <dbReference type="ARBA" id="ARBA00000085"/>
    </source>
</evidence>
<evidence type="ECO:0000256" key="5">
    <source>
        <dbReference type="ARBA" id="ARBA00022679"/>
    </source>
</evidence>
<evidence type="ECO:0000259" key="11">
    <source>
        <dbReference type="PROSITE" id="PS50109"/>
    </source>
</evidence>
<evidence type="ECO:0000313" key="13">
    <source>
        <dbReference type="Proteomes" id="UP000249842"/>
    </source>
</evidence>
<sequence length="493" mass="53297">MLLAFIGLLIVLEVAVALSAHAILHQNYDSGGNRILLGSLKTISVAYAAPEPLRSKVVPMALKLLRRRARPITYYSVYSGGRFVEGLPEIRPPSGNEPHIDVRSIFGARLPHMSEYVDAEDGVDVLVPAYIRPGTFRGVPARIGTEVRRAPGFAEPVVVQIAIEESVLMQGEKESIGYIVIVFGLTLLTGVLAYWQATKWAIRPFVDLQAQLESRAASADFRFNPLTAAPQEAATFIFAFNALLGELKESAVAVSRFTSEASHQMRTPLAVLRTHLDLVRRYGVASNFGQEGLHDMDGAIGTLERLLLQLISLARAEEMSGPAEFREPFDLVSAASAAAADRFEQARGHKVELSFEGTYDNAPLMAVGQPFLARELVGNLIDNAIRYNTAGGSVVVRVERQGGACRLAVIDDGPGIPAESRELVFDRFYRLPRDTERNGSGLGLPIVRALAERMSATLVLEDGPNGRGLAVVVDFAAAEPGSAEASRLKDVAA</sequence>
<evidence type="ECO:0000256" key="3">
    <source>
        <dbReference type="ARBA" id="ARBA00012438"/>
    </source>
</evidence>
<feature type="domain" description="Histidine kinase" evidence="11">
    <location>
        <begin position="260"/>
        <end position="479"/>
    </location>
</feature>
<dbReference type="PANTHER" id="PTHR45436:SF5">
    <property type="entry name" value="SENSOR HISTIDINE KINASE TRCS"/>
    <property type="match status" value="1"/>
</dbReference>
<evidence type="ECO:0000256" key="10">
    <source>
        <dbReference type="SAM" id="Phobius"/>
    </source>
</evidence>
<dbReference type="CDD" id="cd00082">
    <property type="entry name" value="HisKA"/>
    <property type="match status" value="1"/>
</dbReference>
<dbReference type="Pfam" id="PF02518">
    <property type="entry name" value="HATPase_c"/>
    <property type="match status" value="1"/>
</dbReference>
<keyword evidence="9 10" id="KW-0472">Membrane</keyword>
<dbReference type="AlphaFoldDB" id="A0A328B362"/>
<accession>A0A328B362</accession>
<dbReference type="InterPro" id="IPR050428">
    <property type="entry name" value="TCS_sensor_his_kinase"/>
</dbReference>
<dbReference type="InterPro" id="IPR005467">
    <property type="entry name" value="His_kinase_dom"/>
</dbReference>
<dbReference type="Gene3D" id="3.30.565.10">
    <property type="entry name" value="Histidine kinase-like ATPase, C-terminal domain"/>
    <property type="match status" value="1"/>
</dbReference>
<keyword evidence="7 12" id="KW-0418">Kinase</keyword>
<comment type="catalytic activity">
    <reaction evidence="1">
        <text>ATP + protein L-histidine = ADP + protein N-phospho-L-histidine.</text>
        <dbReference type="EC" id="2.7.13.3"/>
    </reaction>
</comment>
<evidence type="ECO:0000256" key="6">
    <source>
        <dbReference type="ARBA" id="ARBA00022692"/>
    </source>
</evidence>
<dbReference type="GO" id="GO:0016020">
    <property type="term" value="C:membrane"/>
    <property type="evidence" value="ECO:0007669"/>
    <property type="project" value="UniProtKB-SubCell"/>
</dbReference>
<dbReference type="Gene3D" id="1.10.287.130">
    <property type="match status" value="1"/>
</dbReference>
<dbReference type="PROSITE" id="PS50109">
    <property type="entry name" value="HIS_KIN"/>
    <property type="match status" value="1"/>
</dbReference>
<dbReference type="PRINTS" id="PR00344">
    <property type="entry name" value="BCTRLSENSOR"/>
</dbReference>
<comment type="caution">
    <text evidence="12">The sequence shown here is derived from an EMBL/GenBank/DDBJ whole genome shotgun (WGS) entry which is preliminary data.</text>
</comment>
<dbReference type="InterPro" id="IPR003594">
    <property type="entry name" value="HATPase_dom"/>
</dbReference>
<keyword evidence="5" id="KW-0808">Transferase</keyword>
<dbReference type="SMART" id="SM00387">
    <property type="entry name" value="HATPase_c"/>
    <property type="match status" value="1"/>
</dbReference>
<dbReference type="Proteomes" id="UP000249842">
    <property type="component" value="Unassembled WGS sequence"/>
</dbReference>
<proteinExistence type="predicted"/>
<keyword evidence="8 10" id="KW-1133">Transmembrane helix</keyword>
<organism evidence="12 13">
    <name type="scientific">Phenylobacterium hankyongense</name>
    <dbReference type="NCBI Taxonomy" id="1813876"/>
    <lineage>
        <taxon>Bacteria</taxon>
        <taxon>Pseudomonadati</taxon>
        <taxon>Pseudomonadota</taxon>
        <taxon>Alphaproteobacteria</taxon>
        <taxon>Caulobacterales</taxon>
        <taxon>Caulobacteraceae</taxon>
        <taxon>Phenylobacterium</taxon>
    </lineage>
</organism>
<feature type="transmembrane region" description="Helical" evidence="10">
    <location>
        <begin position="176"/>
        <end position="195"/>
    </location>
</feature>